<evidence type="ECO:0000313" key="2">
    <source>
        <dbReference type="EMBL" id="EAR27167.1"/>
    </source>
</evidence>
<protein>
    <submittedName>
        <fullName evidence="2">Uncharacterized protein</fullName>
    </submittedName>
</protein>
<evidence type="ECO:0000313" key="3">
    <source>
        <dbReference type="Proteomes" id="UP000006201"/>
    </source>
</evidence>
<dbReference type="EMBL" id="AAOH01000007">
    <property type="protein sequence ID" value="EAR27167.1"/>
    <property type="molecule type" value="Genomic_DNA"/>
</dbReference>
<dbReference type="Proteomes" id="UP000006201">
    <property type="component" value="Unassembled WGS sequence"/>
</dbReference>
<dbReference type="AlphaFoldDB" id="A4CDX5"/>
<evidence type="ECO:0000256" key="1">
    <source>
        <dbReference type="SAM" id="SignalP"/>
    </source>
</evidence>
<dbReference type="InterPro" id="IPR011990">
    <property type="entry name" value="TPR-like_helical_dom_sf"/>
</dbReference>
<dbReference type="RefSeq" id="WP_009839030.1">
    <property type="nucleotide sequence ID" value="NZ_AAOH01000007.1"/>
</dbReference>
<dbReference type="SUPFAM" id="SSF81901">
    <property type="entry name" value="HCP-like"/>
    <property type="match status" value="1"/>
</dbReference>
<dbReference type="STRING" id="87626.PTD2_05835"/>
<dbReference type="HOGENOM" id="CLU_056368_2_0_6"/>
<comment type="caution">
    <text evidence="2">The sequence shown here is derived from an EMBL/GenBank/DDBJ whole genome shotgun (WGS) entry which is preliminary data.</text>
</comment>
<keyword evidence="3" id="KW-1185">Reference proteome</keyword>
<name>A4CDX5_9GAMM</name>
<dbReference type="InterPro" id="IPR019734">
    <property type="entry name" value="TPR_rpt"/>
</dbReference>
<accession>A4CDX5</accession>
<organism evidence="2 3">
    <name type="scientific">Pseudoalteromonas tunicata D2</name>
    <dbReference type="NCBI Taxonomy" id="87626"/>
    <lineage>
        <taxon>Bacteria</taxon>
        <taxon>Pseudomonadati</taxon>
        <taxon>Pseudomonadota</taxon>
        <taxon>Gammaproteobacteria</taxon>
        <taxon>Alteromonadales</taxon>
        <taxon>Pseudoalteromonadaceae</taxon>
        <taxon>Pseudoalteromonas</taxon>
    </lineage>
</organism>
<dbReference type="Gene3D" id="1.25.40.10">
    <property type="entry name" value="Tetratricopeptide repeat domain"/>
    <property type="match status" value="1"/>
</dbReference>
<proteinExistence type="predicted"/>
<sequence>MHVKLIILFICLCLVACQNSKTQPNNLPANPMTLLNASLFSKVETYNTELIFQLDTKQQSEFLQFYQAQKNKEFPSSDERIIFNFLDAKLSGFTFHGDTLDASTAFAEKRGNCISLAVFTTALADLIKTPVDYQVVINEPIYFKKGSLILSSSHLRTRLYNPDDKAPKDMIFFTPKSIVIDYFPTRGQVTAQRAQRPQLIAKYYANLAAEALVKNNFNLTFSYLYTAMLHDPYNSELINLQAVLHRRAGDTATAIKLYQYAVENNLANINLYQNYLIVAQKNNSQPLIDFLNKKLTEVDDPNPYAWIELGEQALKNNNTQHAKFYFHKAIAAAHYIPEPYVELAKISYQNGQLNKANNYLTTAIERTYDKTKLSIYRAKYQALKTVAGEIN</sequence>
<feature type="chain" id="PRO_5002667419" evidence="1">
    <location>
        <begin position="23"/>
        <end position="391"/>
    </location>
</feature>
<reference evidence="2 3" key="1">
    <citation type="submission" date="2006-02" db="EMBL/GenBank/DDBJ databases">
        <authorList>
            <person name="Moran M.A."/>
            <person name="Kjelleberg S."/>
            <person name="Egan S."/>
            <person name="Saunders N."/>
            <person name="Thomas T."/>
            <person name="Ferriera S."/>
            <person name="Johnson J."/>
            <person name="Kravitz S."/>
            <person name="Halpern A."/>
            <person name="Remington K."/>
            <person name="Beeson K."/>
            <person name="Tran B."/>
            <person name="Rogers Y.-H."/>
            <person name="Friedman R."/>
            <person name="Venter J.C."/>
        </authorList>
    </citation>
    <scope>NUCLEOTIDE SEQUENCE [LARGE SCALE GENOMIC DNA]</scope>
    <source>
        <strain evidence="2 3">D2</strain>
    </source>
</reference>
<keyword evidence="1" id="KW-0732">Signal</keyword>
<dbReference type="OrthoDB" id="6254323at2"/>
<gene>
    <name evidence="2" type="ORF">PTD2_05835</name>
</gene>
<dbReference type="eggNOG" id="COG0457">
    <property type="taxonomic scope" value="Bacteria"/>
</dbReference>
<dbReference type="SMART" id="SM00028">
    <property type="entry name" value="TPR"/>
    <property type="match status" value="4"/>
</dbReference>
<feature type="signal peptide" evidence="1">
    <location>
        <begin position="1"/>
        <end position="22"/>
    </location>
</feature>